<name>A0ABR2N1X3_9ASPA</name>
<reference evidence="2 3" key="1">
    <citation type="journal article" date="2022" name="Nat. Plants">
        <title>Genomes of leafy and leafless Platanthera orchids illuminate the evolution of mycoheterotrophy.</title>
        <authorList>
            <person name="Li M.H."/>
            <person name="Liu K.W."/>
            <person name="Li Z."/>
            <person name="Lu H.C."/>
            <person name="Ye Q.L."/>
            <person name="Zhang D."/>
            <person name="Wang J.Y."/>
            <person name="Li Y.F."/>
            <person name="Zhong Z.M."/>
            <person name="Liu X."/>
            <person name="Yu X."/>
            <person name="Liu D.K."/>
            <person name="Tu X.D."/>
            <person name="Liu B."/>
            <person name="Hao Y."/>
            <person name="Liao X.Y."/>
            <person name="Jiang Y.T."/>
            <person name="Sun W.H."/>
            <person name="Chen J."/>
            <person name="Chen Y.Q."/>
            <person name="Ai Y."/>
            <person name="Zhai J.W."/>
            <person name="Wu S.S."/>
            <person name="Zhou Z."/>
            <person name="Hsiao Y.Y."/>
            <person name="Wu W.L."/>
            <person name="Chen Y.Y."/>
            <person name="Lin Y.F."/>
            <person name="Hsu J.L."/>
            <person name="Li C.Y."/>
            <person name="Wang Z.W."/>
            <person name="Zhao X."/>
            <person name="Zhong W.Y."/>
            <person name="Ma X.K."/>
            <person name="Ma L."/>
            <person name="Huang J."/>
            <person name="Chen G.Z."/>
            <person name="Huang M.Z."/>
            <person name="Huang L."/>
            <person name="Peng D.H."/>
            <person name="Luo Y.B."/>
            <person name="Zou S.Q."/>
            <person name="Chen S.P."/>
            <person name="Lan S."/>
            <person name="Tsai W.C."/>
            <person name="Van de Peer Y."/>
            <person name="Liu Z.J."/>
        </authorList>
    </citation>
    <scope>NUCLEOTIDE SEQUENCE [LARGE SCALE GENOMIC DNA]</scope>
    <source>
        <strain evidence="2">Lor288</strain>
    </source>
</reference>
<proteinExistence type="predicted"/>
<evidence type="ECO:0000256" key="1">
    <source>
        <dbReference type="SAM" id="MobiDB-lite"/>
    </source>
</evidence>
<feature type="compositionally biased region" description="Low complexity" evidence="1">
    <location>
        <begin position="40"/>
        <end position="53"/>
    </location>
</feature>
<accession>A0ABR2N1X3</accession>
<gene>
    <name evidence="2" type="ORF">KSP40_PGU009552</name>
</gene>
<dbReference type="Proteomes" id="UP001412067">
    <property type="component" value="Unassembled WGS sequence"/>
</dbReference>
<feature type="compositionally biased region" description="Basic and acidic residues" evidence="1">
    <location>
        <begin position="1"/>
        <end position="19"/>
    </location>
</feature>
<feature type="region of interest" description="Disordered" evidence="1">
    <location>
        <begin position="218"/>
        <end position="264"/>
    </location>
</feature>
<feature type="compositionally biased region" description="Basic and acidic residues" evidence="1">
    <location>
        <begin position="145"/>
        <end position="162"/>
    </location>
</feature>
<organism evidence="2 3">
    <name type="scientific">Platanthera guangdongensis</name>
    <dbReference type="NCBI Taxonomy" id="2320717"/>
    <lineage>
        <taxon>Eukaryota</taxon>
        <taxon>Viridiplantae</taxon>
        <taxon>Streptophyta</taxon>
        <taxon>Embryophyta</taxon>
        <taxon>Tracheophyta</taxon>
        <taxon>Spermatophyta</taxon>
        <taxon>Magnoliopsida</taxon>
        <taxon>Liliopsida</taxon>
        <taxon>Asparagales</taxon>
        <taxon>Orchidaceae</taxon>
        <taxon>Orchidoideae</taxon>
        <taxon>Orchideae</taxon>
        <taxon>Orchidinae</taxon>
        <taxon>Platanthera</taxon>
    </lineage>
</organism>
<sequence length="264" mass="29481">MGQNTSREETKLSLQEHKAKANTKLKAGRQKPQPEPMPSLPSLSPHPSSSTIPYDQELQRPASIHSPTFSSNMNDEDINMVEEAKKETLQKSLLEEDETNEDHTQKMPYMYEYIIHEAEVIPFSYTIAELKRGIYINNHTKGFEREANSETEGGERPEERSVSLKPRRLSKELLDKLETKSAEVGQSAGTFFENPAEQILDQPAEKVVGKPTKELLEGLAKRKPQETIMASISAPATTPDVDITTTASRESGDKEDSSDWPIGG</sequence>
<evidence type="ECO:0000313" key="2">
    <source>
        <dbReference type="EMBL" id="KAK8970196.1"/>
    </source>
</evidence>
<keyword evidence="3" id="KW-1185">Reference proteome</keyword>
<feature type="compositionally biased region" description="Basic residues" evidence="1">
    <location>
        <begin position="20"/>
        <end position="29"/>
    </location>
</feature>
<evidence type="ECO:0000313" key="3">
    <source>
        <dbReference type="Proteomes" id="UP001412067"/>
    </source>
</evidence>
<dbReference type="EMBL" id="JBBWWR010000002">
    <property type="protein sequence ID" value="KAK8970196.1"/>
    <property type="molecule type" value="Genomic_DNA"/>
</dbReference>
<protein>
    <submittedName>
        <fullName evidence="2">Uncharacterized protein</fullName>
    </submittedName>
</protein>
<comment type="caution">
    <text evidence="2">The sequence shown here is derived from an EMBL/GenBank/DDBJ whole genome shotgun (WGS) entry which is preliminary data.</text>
</comment>
<feature type="region of interest" description="Disordered" evidence="1">
    <location>
        <begin position="145"/>
        <end position="169"/>
    </location>
</feature>
<feature type="region of interest" description="Disordered" evidence="1">
    <location>
        <begin position="1"/>
        <end position="104"/>
    </location>
</feature>